<proteinExistence type="predicted"/>
<organism evidence="1 2">
    <name type="scientific">Clarias magur</name>
    <name type="common">Asian catfish</name>
    <name type="synonym">Macropteronotus magur</name>
    <dbReference type="NCBI Taxonomy" id="1594786"/>
    <lineage>
        <taxon>Eukaryota</taxon>
        <taxon>Metazoa</taxon>
        <taxon>Chordata</taxon>
        <taxon>Craniata</taxon>
        <taxon>Vertebrata</taxon>
        <taxon>Euteleostomi</taxon>
        <taxon>Actinopterygii</taxon>
        <taxon>Neopterygii</taxon>
        <taxon>Teleostei</taxon>
        <taxon>Ostariophysi</taxon>
        <taxon>Siluriformes</taxon>
        <taxon>Clariidae</taxon>
        <taxon>Clarias</taxon>
    </lineage>
</organism>
<name>A0A8J4X6G2_CLAMG</name>
<gene>
    <name evidence="1" type="ORF">DAT39_004212</name>
</gene>
<dbReference type="Proteomes" id="UP000727407">
    <property type="component" value="Unassembled WGS sequence"/>
</dbReference>
<evidence type="ECO:0000313" key="1">
    <source>
        <dbReference type="EMBL" id="KAF5905957.1"/>
    </source>
</evidence>
<keyword evidence="2" id="KW-1185">Reference proteome</keyword>
<comment type="caution">
    <text evidence="1">The sequence shown here is derived from an EMBL/GenBank/DDBJ whole genome shotgun (WGS) entry which is preliminary data.</text>
</comment>
<dbReference type="EMBL" id="QNUK01000038">
    <property type="protein sequence ID" value="KAF5905957.1"/>
    <property type="molecule type" value="Genomic_DNA"/>
</dbReference>
<protein>
    <submittedName>
        <fullName evidence="1">Uncharacterized protein</fullName>
    </submittedName>
</protein>
<reference evidence="1" key="1">
    <citation type="submission" date="2020-07" db="EMBL/GenBank/DDBJ databases">
        <title>Clarias magur genome sequencing, assembly and annotation.</title>
        <authorList>
            <person name="Kushwaha B."/>
            <person name="Kumar R."/>
            <person name="Das P."/>
            <person name="Joshi C.G."/>
            <person name="Kumar D."/>
            <person name="Nagpure N.S."/>
            <person name="Pandey M."/>
            <person name="Agarwal S."/>
            <person name="Srivastava S."/>
            <person name="Singh M."/>
            <person name="Sahoo L."/>
            <person name="Jayasankar P."/>
            <person name="Meher P.K."/>
            <person name="Koringa P.G."/>
            <person name="Iquebal M.A."/>
            <person name="Das S.P."/>
            <person name="Bit A."/>
            <person name="Patnaik S."/>
            <person name="Patel N."/>
            <person name="Shah T.M."/>
            <person name="Hinsu A."/>
            <person name="Jena J.K."/>
        </authorList>
    </citation>
    <scope>NUCLEOTIDE SEQUENCE</scope>
    <source>
        <strain evidence="1">CIFAMagur01</strain>
        <tissue evidence="1">Testis</tissue>
    </source>
</reference>
<sequence length="85" mass="9915">MLEVQTQQDRKTRLIKRCAEGHRGTLWQKNSHLAISEKKPAYARRLHTISPGTKELVPPGSWRRQHQFTRRIPRSCVVSELSRVS</sequence>
<accession>A0A8J4X6G2</accession>
<evidence type="ECO:0000313" key="2">
    <source>
        <dbReference type="Proteomes" id="UP000727407"/>
    </source>
</evidence>
<dbReference type="AlphaFoldDB" id="A0A8J4X6G2"/>